<dbReference type="InterPro" id="IPR020017">
    <property type="entry name" value="XapX_domain"/>
</dbReference>
<evidence type="ECO:0000256" key="1">
    <source>
        <dbReference type="SAM" id="Phobius"/>
    </source>
</evidence>
<sequence length="74" mass="8055">MKIYLASLIVGIVVGVIYSVVNVRSPAPPTWALVGLLGMLIGEQLIPFVKQHVFHTPPSAEQVVQQDSSQNNMQ</sequence>
<organism evidence="2 3">
    <name type="scientific">Psychrobacter sanguinis</name>
    <dbReference type="NCBI Taxonomy" id="861445"/>
    <lineage>
        <taxon>Bacteria</taxon>
        <taxon>Pseudomonadati</taxon>
        <taxon>Pseudomonadota</taxon>
        <taxon>Gammaproteobacteria</taxon>
        <taxon>Moraxellales</taxon>
        <taxon>Moraxellaceae</taxon>
        <taxon>Psychrobacter</taxon>
    </lineage>
</organism>
<accession>A0A844M2W7</accession>
<dbReference type="EMBL" id="WFKQ01000013">
    <property type="protein sequence ID" value="MUG33312.1"/>
    <property type="molecule type" value="Genomic_DNA"/>
</dbReference>
<reference evidence="2 3" key="1">
    <citation type="journal article" date="2019" name="PLoS ONE">
        <title>Pup mortality in New Zealand sea lions (Phocarctos hookeri) at Enderby Island, Auckland Islands, 2013-18.</title>
        <authorList>
            <person name="Michael S.A."/>
            <person name="Hayman D.T.S."/>
            <person name="Gray R."/>
            <person name="Zhang J."/>
            <person name="Rogers L."/>
            <person name="Roe W.D."/>
        </authorList>
    </citation>
    <scope>NUCLEOTIDE SEQUENCE [LARGE SCALE GENOMIC DNA]</scope>
    <source>
        <strain evidence="2 3">SM868</strain>
    </source>
</reference>
<dbReference type="Pfam" id="PF07235">
    <property type="entry name" value="DUF1427"/>
    <property type="match status" value="1"/>
</dbReference>
<gene>
    <name evidence="2" type="ORF">GB996_11015</name>
</gene>
<dbReference type="NCBIfam" id="TIGR03510">
    <property type="entry name" value="XapX"/>
    <property type="match status" value="1"/>
</dbReference>
<keyword evidence="1" id="KW-0812">Transmembrane</keyword>
<dbReference type="OrthoDB" id="4302993at2"/>
<name>A0A844M2W7_9GAMM</name>
<keyword evidence="1" id="KW-1133">Transmembrane helix</keyword>
<keyword evidence="1" id="KW-0472">Membrane</keyword>
<dbReference type="RefSeq" id="WP_011960487.1">
    <property type="nucleotide sequence ID" value="NZ_WFKQ01000013.1"/>
</dbReference>
<dbReference type="AlphaFoldDB" id="A0A844M2W7"/>
<feature type="transmembrane region" description="Helical" evidence="1">
    <location>
        <begin position="29"/>
        <end position="49"/>
    </location>
</feature>
<evidence type="ECO:0000313" key="2">
    <source>
        <dbReference type="EMBL" id="MUG33312.1"/>
    </source>
</evidence>
<evidence type="ECO:0000313" key="3">
    <source>
        <dbReference type="Proteomes" id="UP000442109"/>
    </source>
</evidence>
<comment type="caution">
    <text evidence="2">The sequence shown here is derived from an EMBL/GenBank/DDBJ whole genome shotgun (WGS) entry which is preliminary data.</text>
</comment>
<keyword evidence="3" id="KW-1185">Reference proteome</keyword>
<dbReference type="Proteomes" id="UP000442109">
    <property type="component" value="Unassembled WGS sequence"/>
</dbReference>
<proteinExistence type="predicted"/>
<dbReference type="InterPro" id="IPR009872">
    <property type="entry name" value="DUF1427"/>
</dbReference>
<protein>
    <submittedName>
        <fullName evidence="2">DUF1427 family protein</fullName>
    </submittedName>
</protein>